<comment type="subcellular location">
    <subcellularLocation>
        <location evidence="10">Nucleus</location>
    </subcellularLocation>
    <subcellularLocation>
        <location evidence="10">Cytoplasm</location>
    </subcellularLocation>
</comment>
<comment type="similarity">
    <text evidence="1 10">Belongs to the peptidase C54 family.</text>
</comment>
<evidence type="ECO:0000256" key="5">
    <source>
        <dbReference type="ARBA" id="ARBA00022801"/>
    </source>
</evidence>
<comment type="catalytic activity">
    <reaction evidence="9">
        <text>[protein]-C-terminal L-amino acid-glycyl-phosphatidylethanolamide + H2O = [protein]-C-terminal L-amino acid-glycine + a 1,2-diacyl-sn-glycero-3-phosphoethanolamine</text>
        <dbReference type="Rhea" id="RHEA:67548"/>
        <dbReference type="Rhea" id="RHEA-COMP:17323"/>
        <dbReference type="Rhea" id="RHEA-COMP:17324"/>
        <dbReference type="ChEBI" id="CHEBI:15377"/>
        <dbReference type="ChEBI" id="CHEBI:64612"/>
        <dbReference type="ChEBI" id="CHEBI:172940"/>
        <dbReference type="ChEBI" id="CHEBI:172941"/>
    </reaction>
    <physiologicalReaction direction="left-to-right" evidence="9">
        <dbReference type="Rhea" id="RHEA:67549"/>
    </physiologicalReaction>
</comment>
<evidence type="ECO:0000313" key="13">
    <source>
        <dbReference type="EMBL" id="RKP11782.1"/>
    </source>
</evidence>
<dbReference type="InterPro" id="IPR005078">
    <property type="entry name" value="Peptidase_C54"/>
</dbReference>
<dbReference type="PANTHER" id="PTHR22624">
    <property type="entry name" value="CYSTEINE PROTEASE ATG4"/>
    <property type="match status" value="1"/>
</dbReference>
<evidence type="ECO:0000256" key="10">
    <source>
        <dbReference type="RuleBase" id="RU363115"/>
    </source>
</evidence>
<dbReference type="SUPFAM" id="SSF54001">
    <property type="entry name" value="Cysteine proteinases"/>
    <property type="match status" value="1"/>
</dbReference>
<keyword evidence="8" id="KW-0072">Autophagy</keyword>
<keyword evidence="2" id="KW-0813">Transport</keyword>
<keyword evidence="10" id="KW-0539">Nucleus</keyword>
<comment type="function">
    <text evidence="10">Required for selective autophagic degradation of the nucleus (nucleophagy) as well as for mitophagy which contributes to regulate mitochondrial quantity and quality by eliminating the mitochondria to a basal level to fulfill cellular energy requirements and preventing excess ROS production.</text>
</comment>
<keyword evidence="7" id="KW-0653">Protein transport</keyword>
<organism evidence="13 14">
    <name type="scientific">Piptocephalis cylindrospora</name>
    <dbReference type="NCBI Taxonomy" id="1907219"/>
    <lineage>
        <taxon>Eukaryota</taxon>
        <taxon>Fungi</taxon>
        <taxon>Fungi incertae sedis</taxon>
        <taxon>Zoopagomycota</taxon>
        <taxon>Zoopagomycotina</taxon>
        <taxon>Zoopagomycetes</taxon>
        <taxon>Zoopagales</taxon>
        <taxon>Piptocephalidaceae</taxon>
        <taxon>Piptocephalis</taxon>
    </lineage>
</organism>
<evidence type="ECO:0000256" key="8">
    <source>
        <dbReference type="ARBA" id="ARBA00023006"/>
    </source>
</evidence>
<dbReference type="Pfam" id="PF03416">
    <property type="entry name" value="Peptidase_C54"/>
    <property type="match status" value="1"/>
</dbReference>
<name>A0A4P9Y024_9FUNG</name>
<gene>
    <name evidence="13" type="ORF">BJ684DRAFT_12449</name>
</gene>
<evidence type="ECO:0000256" key="1">
    <source>
        <dbReference type="ARBA" id="ARBA00010958"/>
    </source>
</evidence>
<dbReference type="PANTHER" id="PTHR22624:SF49">
    <property type="entry name" value="CYSTEINE PROTEASE"/>
    <property type="match status" value="1"/>
</dbReference>
<evidence type="ECO:0000256" key="6">
    <source>
        <dbReference type="ARBA" id="ARBA00022807"/>
    </source>
</evidence>
<dbReference type="InterPro" id="IPR046792">
    <property type="entry name" value="Peptidase_C54_cat"/>
</dbReference>
<dbReference type="GO" id="GO:0004197">
    <property type="term" value="F:cysteine-type endopeptidase activity"/>
    <property type="evidence" value="ECO:0007669"/>
    <property type="project" value="TreeGrafter"/>
</dbReference>
<evidence type="ECO:0000256" key="3">
    <source>
        <dbReference type="ARBA" id="ARBA00022490"/>
    </source>
</evidence>
<dbReference type="EC" id="3.4.22.-" evidence="10"/>
<evidence type="ECO:0000256" key="9">
    <source>
        <dbReference type="ARBA" id="ARBA00029362"/>
    </source>
</evidence>
<evidence type="ECO:0000256" key="2">
    <source>
        <dbReference type="ARBA" id="ARBA00022448"/>
    </source>
</evidence>
<keyword evidence="4 10" id="KW-0645">Protease</keyword>
<dbReference type="GO" id="GO:0019786">
    <property type="term" value="F:protein-phosphatidylethanolamide deconjugating activity"/>
    <property type="evidence" value="ECO:0007669"/>
    <property type="project" value="InterPro"/>
</dbReference>
<dbReference type="GO" id="GO:0000045">
    <property type="term" value="P:autophagosome assembly"/>
    <property type="evidence" value="ECO:0007669"/>
    <property type="project" value="TreeGrafter"/>
</dbReference>
<evidence type="ECO:0000313" key="14">
    <source>
        <dbReference type="Proteomes" id="UP000267251"/>
    </source>
</evidence>
<dbReference type="GO" id="GO:0035973">
    <property type="term" value="P:aggrephagy"/>
    <property type="evidence" value="ECO:0007669"/>
    <property type="project" value="TreeGrafter"/>
</dbReference>
<keyword evidence="3 10" id="KW-0963">Cytoplasm</keyword>
<dbReference type="GO" id="GO:0005737">
    <property type="term" value="C:cytoplasm"/>
    <property type="evidence" value="ECO:0007669"/>
    <property type="project" value="UniProtKB-SubCell"/>
</dbReference>
<keyword evidence="5 10" id="KW-0378">Hydrolase</keyword>
<dbReference type="EMBL" id="KZ988658">
    <property type="protein sequence ID" value="RKP11782.1"/>
    <property type="molecule type" value="Genomic_DNA"/>
</dbReference>
<dbReference type="GO" id="GO:0016485">
    <property type="term" value="P:protein processing"/>
    <property type="evidence" value="ECO:0007669"/>
    <property type="project" value="TreeGrafter"/>
</dbReference>
<accession>A0A4P9Y024</accession>
<keyword evidence="6" id="KW-0788">Thiol protease</keyword>
<dbReference type="OrthoDB" id="2960936at2759"/>
<dbReference type="GO" id="GO:0000423">
    <property type="term" value="P:mitophagy"/>
    <property type="evidence" value="ECO:0007669"/>
    <property type="project" value="TreeGrafter"/>
</dbReference>
<reference evidence="14" key="1">
    <citation type="journal article" date="2018" name="Nat. Microbiol.">
        <title>Leveraging single-cell genomics to expand the fungal tree of life.</title>
        <authorList>
            <person name="Ahrendt S.R."/>
            <person name="Quandt C.A."/>
            <person name="Ciobanu D."/>
            <person name="Clum A."/>
            <person name="Salamov A."/>
            <person name="Andreopoulos B."/>
            <person name="Cheng J.F."/>
            <person name="Woyke T."/>
            <person name="Pelin A."/>
            <person name="Henrissat B."/>
            <person name="Reynolds N.K."/>
            <person name="Benny G.L."/>
            <person name="Smith M.E."/>
            <person name="James T.Y."/>
            <person name="Grigoriev I.V."/>
        </authorList>
    </citation>
    <scope>NUCLEOTIDE SEQUENCE [LARGE SCALE GENOMIC DNA]</scope>
</reference>
<dbReference type="GO" id="GO:0015031">
    <property type="term" value="P:protein transport"/>
    <property type="evidence" value="ECO:0007669"/>
    <property type="project" value="UniProtKB-KW"/>
</dbReference>
<sequence>MEQGEEGDRVCWVLGRSYRGFGWDGPLPRRLQRDLLSRIHCTYRTQFPPLGAQELTSDVGWGCMMRTGQSLLAQSLLLRHLGRDWRVGKSMGGAQKKEEEEEVHRRILSWFSDTPDAPFSLHAIAQQGEDAHGKSIGEWHGPNTLAMVLRDLAGRFPECGLRIAVALGDTIYRDQVRQVATDGGKQKEWQPLLLLVVVMLGVGTINPVYLPALRVSLTFPQSVGVAGGRPDASLYFVGFEGEDMLYLDPHRSKPSFPPRAPGDTTKIYHGGEIRRISGSKLDPCALLGFYLEDEASFRRLSRQLEEIRQRGGMPMCTVEESTPQYAGTPDFGSVSDGEFDLD</sequence>
<evidence type="ECO:0000256" key="7">
    <source>
        <dbReference type="ARBA" id="ARBA00022927"/>
    </source>
</evidence>
<dbReference type="Proteomes" id="UP000267251">
    <property type="component" value="Unassembled WGS sequence"/>
</dbReference>
<keyword evidence="14" id="KW-1185">Reference proteome</keyword>
<evidence type="ECO:0000259" key="12">
    <source>
        <dbReference type="Pfam" id="PF03416"/>
    </source>
</evidence>
<dbReference type="GO" id="GO:0034727">
    <property type="term" value="P:piecemeal microautophagy of the nucleus"/>
    <property type="evidence" value="ECO:0007669"/>
    <property type="project" value="TreeGrafter"/>
</dbReference>
<evidence type="ECO:0000256" key="4">
    <source>
        <dbReference type="ARBA" id="ARBA00022670"/>
    </source>
</evidence>
<dbReference type="GO" id="GO:0005634">
    <property type="term" value="C:nucleus"/>
    <property type="evidence" value="ECO:0007669"/>
    <property type="project" value="UniProtKB-SubCell"/>
</dbReference>
<feature type="domain" description="Peptidase C54 catalytic" evidence="12">
    <location>
        <begin position="30"/>
        <end position="302"/>
    </location>
</feature>
<dbReference type="InterPro" id="IPR038765">
    <property type="entry name" value="Papain-like_cys_pep_sf"/>
</dbReference>
<dbReference type="AlphaFoldDB" id="A0A4P9Y024"/>
<proteinExistence type="inferred from homology"/>
<evidence type="ECO:0000256" key="11">
    <source>
        <dbReference type="SAM" id="MobiDB-lite"/>
    </source>
</evidence>
<feature type="region of interest" description="Disordered" evidence="11">
    <location>
        <begin position="317"/>
        <end position="342"/>
    </location>
</feature>
<protein>
    <recommendedName>
        <fullName evidence="10">Cysteine protease</fullName>
        <ecNumber evidence="10">3.4.22.-</ecNumber>
    </recommendedName>
</protein>